<evidence type="ECO:0000313" key="4">
    <source>
        <dbReference type="EMBL" id="KAF1984025.1"/>
    </source>
</evidence>
<accession>A0A6G1GSW8</accession>
<dbReference type="EMBL" id="ML977171">
    <property type="protein sequence ID" value="KAF1984025.1"/>
    <property type="molecule type" value="Genomic_DNA"/>
</dbReference>
<proteinExistence type="inferred from homology"/>
<dbReference type="Gene3D" id="3.40.50.850">
    <property type="entry name" value="Isochorismatase-like"/>
    <property type="match status" value="1"/>
</dbReference>
<dbReference type="GO" id="GO:0016787">
    <property type="term" value="F:hydrolase activity"/>
    <property type="evidence" value="ECO:0007669"/>
    <property type="project" value="UniProtKB-KW"/>
</dbReference>
<evidence type="ECO:0000256" key="2">
    <source>
        <dbReference type="ARBA" id="ARBA00022801"/>
    </source>
</evidence>
<comment type="similarity">
    <text evidence="1">Belongs to the isochorismatase family.</text>
</comment>
<evidence type="ECO:0000313" key="5">
    <source>
        <dbReference type="Proteomes" id="UP000800041"/>
    </source>
</evidence>
<reference evidence="4" key="1">
    <citation type="journal article" date="2020" name="Stud. Mycol.">
        <title>101 Dothideomycetes genomes: a test case for predicting lifestyles and emergence of pathogens.</title>
        <authorList>
            <person name="Haridas S."/>
            <person name="Albert R."/>
            <person name="Binder M."/>
            <person name="Bloem J."/>
            <person name="Labutti K."/>
            <person name="Salamov A."/>
            <person name="Andreopoulos B."/>
            <person name="Baker S."/>
            <person name="Barry K."/>
            <person name="Bills G."/>
            <person name="Bluhm B."/>
            <person name="Cannon C."/>
            <person name="Castanera R."/>
            <person name="Culley D."/>
            <person name="Daum C."/>
            <person name="Ezra D."/>
            <person name="Gonzalez J."/>
            <person name="Henrissat B."/>
            <person name="Kuo A."/>
            <person name="Liang C."/>
            <person name="Lipzen A."/>
            <person name="Lutzoni F."/>
            <person name="Magnuson J."/>
            <person name="Mondo S."/>
            <person name="Nolan M."/>
            <person name="Ohm R."/>
            <person name="Pangilinan J."/>
            <person name="Park H.-J."/>
            <person name="Ramirez L."/>
            <person name="Alfaro M."/>
            <person name="Sun H."/>
            <person name="Tritt A."/>
            <person name="Yoshinaga Y."/>
            <person name="Zwiers L.-H."/>
            <person name="Turgeon B."/>
            <person name="Goodwin S."/>
            <person name="Spatafora J."/>
            <person name="Crous P."/>
            <person name="Grigoriev I."/>
        </authorList>
    </citation>
    <scope>NUCLEOTIDE SEQUENCE</scope>
    <source>
        <strain evidence="4">CBS 113979</strain>
    </source>
</reference>
<dbReference type="Proteomes" id="UP000800041">
    <property type="component" value="Unassembled WGS sequence"/>
</dbReference>
<evidence type="ECO:0000259" key="3">
    <source>
        <dbReference type="Pfam" id="PF00857"/>
    </source>
</evidence>
<dbReference type="OrthoDB" id="245563at2759"/>
<dbReference type="Pfam" id="PF00857">
    <property type="entry name" value="Isochorismatase"/>
    <property type="match status" value="1"/>
</dbReference>
<dbReference type="InterPro" id="IPR000868">
    <property type="entry name" value="Isochorismatase-like_dom"/>
</dbReference>
<dbReference type="PANTHER" id="PTHR43540:SF15">
    <property type="entry name" value="BLR5631 PROTEIN"/>
    <property type="match status" value="1"/>
</dbReference>
<dbReference type="AlphaFoldDB" id="A0A6G1GSW8"/>
<evidence type="ECO:0000256" key="1">
    <source>
        <dbReference type="ARBA" id="ARBA00006336"/>
    </source>
</evidence>
<gene>
    <name evidence="4" type="ORF">K402DRAFT_396222</name>
</gene>
<organism evidence="4 5">
    <name type="scientific">Aulographum hederae CBS 113979</name>
    <dbReference type="NCBI Taxonomy" id="1176131"/>
    <lineage>
        <taxon>Eukaryota</taxon>
        <taxon>Fungi</taxon>
        <taxon>Dikarya</taxon>
        <taxon>Ascomycota</taxon>
        <taxon>Pezizomycotina</taxon>
        <taxon>Dothideomycetes</taxon>
        <taxon>Pleosporomycetidae</taxon>
        <taxon>Aulographales</taxon>
        <taxon>Aulographaceae</taxon>
    </lineage>
</organism>
<dbReference type="SUPFAM" id="SSF52499">
    <property type="entry name" value="Isochorismatase-like hydrolases"/>
    <property type="match status" value="1"/>
</dbReference>
<sequence>MPTFRELLGMSPSAASPSDSALVIIDAQKEYATGKLAVTDIKSTSAKILELLERYRAANGKIVHILHRTSEGAPIFTPDTELAEELDILAPKPGEETVWKPLPGSFSQTDLQSILDKWGVKKLVLTGYMAHVCVSTTAREGFQLGYDVVIAEDAVGDRDIPGAKGEDVTKMVLHELADVFGTVVKSDDIK</sequence>
<feature type="domain" description="Isochorismatase-like" evidence="3">
    <location>
        <begin position="20"/>
        <end position="187"/>
    </location>
</feature>
<dbReference type="InterPro" id="IPR050272">
    <property type="entry name" value="Isochorismatase-like_hydrls"/>
</dbReference>
<protein>
    <submittedName>
        <fullName evidence="4">Isochorismatase hydrolase</fullName>
    </submittedName>
</protein>
<dbReference type="InterPro" id="IPR036380">
    <property type="entry name" value="Isochorismatase-like_sf"/>
</dbReference>
<dbReference type="PANTHER" id="PTHR43540">
    <property type="entry name" value="PEROXYUREIDOACRYLATE/UREIDOACRYLATE AMIDOHYDROLASE-RELATED"/>
    <property type="match status" value="1"/>
</dbReference>
<name>A0A6G1GSW8_9PEZI</name>
<keyword evidence="2 4" id="KW-0378">Hydrolase</keyword>
<keyword evidence="5" id="KW-1185">Reference proteome</keyword>